<feature type="domain" description="DUF6542" evidence="3">
    <location>
        <begin position="19"/>
        <end position="143"/>
    </location>
</feature>
<keyword evidence="2" id="KW-0812">Transmembrane</keyword>
<feature type="region of interest" description="Disordered" evidence="1">
    <location>
        <begin position="150"/>
        <end position="238"/>
    </location>
</feature>
<evidence type="ECO:0000256" key="1">
    <source>
        <dbReference type="SAM" id="MobiDB-lite"/>
    </source>
</evidence>
<feature type="transmembrane region" description="Helical" evidence="2">
    <location>
        <begin position="20"/>
        <end position="41"/>
    </location>
</feature>
<protein>
    <submittedName>
        <fullName evidence="4">Gamma-aminobutyrate permease</fullName>
    </submittedName>
</protein>
<keyword evidence="2" id="KW-0472">Membrane</keyword>
<dbReference type="RefSeq" id="WP_123048437.1">
    <property type="nucleotide sequence ID" value="NZ_PTJO01000005.1"/>
</dbReference>
<sequence>MSNSSPKNKSAQATSGFAGLPTWSGIAIVIAALTTGLLLSINAQQISWPYLLFFAVAGIAVALLTEVRGLFLTIASMPLLFAIMTLLTSWSIGRSLSAEGSAAFSTTSIVTAIYPLVQFFPTLMIVTLIATALAVLRVWVAKRNAVARASAATRHRRRAAEANRRNRDTTSRARNRANEITVEELLARNRRRETSTAAQPPRPETPRAPRAEPQRSEPRRPDPRSPEHRHRLDDDFYS</sequence>
<dbReference type="Pfam" id="PF20177">
    <property type="entry name" value="DUF6542"/>
    <property type="match status" value="1"/>
</dbReference>
<feature type="transmembrane region" description="Helical" evidence="2">
    <location>
        <begin position="47"/>
        <end position="64"/>
    </location>
</feature>
<feature type="transmembrane region" description="Helical" evidence="2">
    <location>
        <begin position="112"/>
        <end position="140"/>
    </location>
</feature>
<keyword evidence="5" id="KW-1185">Reference proteome</keyword>
<evidence type="ECO:0000313" key="4">
    <source>
        <dbReference type="EMBL" id="RNE48506.1"/>
    </source>
</evidence>
<feature type="compositionally biased region" description="Basic and acidic residues" evidence="1">
    <location>
        <begin position="204"/>
        <end position="238"/>
    </location>
</feature>
<accession>A0A3M8K5P9</accession>
<keyword evidence="2" id="KW-1133">Transmembrane helix</keyword>
<dbReference type="EMBL" id="PTJO01000005">
    <property type="protein sequence ID" value="RNE48506.1"/>
    <property type="molecule type" value="Genomic_DNA"/>
</dbReference>
<reference evidence="4 5" key="1">
    <citation type="submission" date="2018-02" db="EMBL/GenBank/DDBJ databases">
        <title>Corynebacterium alimpuense sp. nov., a marine obligate actinomycete isolated from sediments of Valparaiso bay, Chile.</title>
        <authorList>
            <person name="Claverias F."/>
            <person name="Gonzales-Siles L."/>
            <person name="Salva-Serra F."/>
            <person name="Inganaes E."/>
            <person name="Molin K."/>
            <person name="Cumsille A."/>
            <person name="Undabarrena A."/>
            <person name="Couve E."/>
            <person name="Moore E.R.B."/>
            <person name="Gomila M."/>
            <person name="Camara B."/>
        </authorList>
    </citation>
    <scope>NUCLEOTIDE SEQUENCE [LARGE SCALE GENOMIC DNA]</scope>
    <source>
        <strain evidence="4 5">CCUG 69366</strain>
    </source>
</reference>
<proteinExistence type="predicted"/>
<organism evidence="4 5">
    <name type="scientific">Corynebacterium alimapuense</name>
    <dbReference type="NCBI Taxonomy" id="1576874"/>
    <lineage>
        <taxon>Bacteria</taxon>
        <taxon>Bacillati</taxon>
        <taxon>Actinomycetota</taxon>
        <taxon>Actinomycetes</taxon>
        <taxon>Mycobacteriales</taxon>
        <taxon>Corynebacteriaceae</taxon>
        <taxon>Corynebacterium</taxon>
    </lineage>
</organism>
<name>A0A3M8K5P9_9CORY</name>
<dbReference type="InterPro" id="IPR046672">
    <property type="entry name" value="DUF6542"/>
</dbReference>
<gene>
    <name evidence="4" type="ORF">C5L39_08385</name>
</gene>
<evidence type="ECO:0000313" key="5">
    <source>
        <dbReference type="Proteomes" id="UP000266975"/>
    </source>
</evidence>
<comment type="caution">
    <text evidence="4">The sequence shown here is derived from an EMBL/GenBank/DDBJ whole genome shotgun (WGS) entry which is preliminary data.</text>
</comment>
<feature type="compositionally biased region" description="Basic and acidic residues" evidence="1">
    <location>
        <begin position="159"/>
        <end position="171"/>
    </location>
</feature>
<dbReference type="OrthoDB" id="4427741at2"/>
<feature type="transmembrane region" description="Helical" evidence="2">
    <location>
        <begin position="71"/>
        <end position="92"/>
    </location>
</feature>
<evidence type="ECO:0000256" key="2">
    <source>
        <dbReference type="SAM" id="Phobius"/>
    </source>
</evidence>
<evidence type="ECO:0000259" key="3">
    <source>
        <dbReference type="Pfam" id="PF20177"/>
    </source>
</evidence>
<dbReference type="AlphaFoldDB" id="A0A3M8K5P9"/>
<dbReference type="Proteomes" id="UP000266975">
    <property type="component" value="Unassembled WGS sequence"/>
</dbReference>